<keyword evidence="12" id="KW-1185">Reference proteome</keyword>
<evidence type="ECO:0000256" key="7">
    <source>
        <dbReference type="ARBA" id="ARBA00023136"/>
    </source>
</evidence>
<evidence type="ECO:0000256" key="2">
    <source>
        <dbReference type="ARBA" id="ARBA00022448"/>
    </source>
</evidence>
<dbReference type="EMBL" id="RJKX01000017">
    <property type="protein sequence ID" value="ROP83247.1"/>
    <property type="molecule type" value="Genomic_DNA"/>
</dbReference>
<keyword evidence="4 9" id="KW-0997">Cell inner membrane</keyword>
<dbReference type="AlphaFoldDB" id="A0A3N1KVG3"/>
<evidence type="ECO:0000256" key="9">
    <source>
        <dbReference type="RuleBase" id="RU369079"/>
    </source>
</evidence>
<feature type="transmembrane region" description="Helical" evidence="9">
    <location>
        <begin position="134"/>
        <end position="159"/>
    </location>
</feature>
<comment type="subunit">
    <text evidence="9">The complex comprises the extracytoplasmic solute receptor protein and the two transmembrane proteins.</text>
</comment>
<reference evidence="11 12" key="1">
    <citation type="submission" date="2018-11" db="EMBL/GenBank/DDBJ databases">
        <title>Genomic Encyclopedia of Type Strains, Phase IV (KMG-IV): sequencing the most valuable type-strain genomes for metagenomic binning, comparative biology and taxonomic classification.</title>
        <authorList>
            <person name="Goeker M."/>
        </authorList>
    </citation>
    <scope>NUCLEOTIDE SEQUENCE [LARGE SCALE GENOMIC DNA]</scope>
    <source>
        <strain evidence="11 12">DSM 5900</strain>
    </source>
</reference>
<keyword evidence="5 9" id="KW-0812">Transmembrane</keyword>
<dbReference type="Pfam" id="PF04290">
    <property type="entry name" value="DctQ"/>
    <property type="match status" value="1"/>
</dbReference>
<evidence type="ECO:0000256" key="5">
    <source>
        <dbReference type="ARBA" id="ARBA00022692"/>
    </source>
</evidence>
<dbReference type="InterPro" id="IPR055348">
    <property type="entry name" value="DctQ"/>
</dbReference>
<keyword evidence="6 9" id="KW-1133">Transmembrane helix</keyword>
<dbReference type="RefSeq" id="WP_245978524.1">
    <property type="nucleotide sequence ID" value="NZ_AP019700.1"/>
</dbReference>
<sequence length="181" mass="20305">MSALAAFIRWAEAVNYRVGEWVKWLTLATVLICATVVFIRYALHAGLIWLQDLYVWIHGAVFMLGAGYTFMANKHVRVDIYYARLRPRTQAWFDLVSTMIFLFPWILVLGWYAWPYVHASFALLEPSSQVGGMPGLYVLKGTILVFCALMGLQGLVVVARSILTIAGRSELVPPAPAAPDR</sequence>
<evidence type="ECO:0000256" key="4">
    <source>
        <dbReference type="ARBA" id="ARBA00022519"/>
    </source>
</evidence>
<organism evidence="11 12">
    <name type="scientific">Stella humosa</name>
    <dbReference type="NCBI Taxonomy" id="94"/>
    <lineage>
        <taxon>Bacteria</taxon>
        <taxon>Pseudomonadati</taxon>
        <taxon>Pseudomonadota</taxon>
        <taxon>Alphaproteobacteria</taxon>
        <taxon>Rhodospirillales</taxon>
        <taxon>Stellaceae</taxon>
        <taxon>Stella</taxon>
    </lineage>
</organism>
<feature type="domain" description="Tripartite ATP-independent periplasmic transporters DctQ component" evidence="10">
    <location>
        <begin position="30"/>
        <end position="162"/>
    </location>
</feature>
<feature type="transmembrane region" description="Helical" evidence="9">
    <location>
        <begin position="21"/>
        <end position="41"/>
    </location>
</feature>
<protein>
    <recommendedName>
        <fullName evidence="9">TRAP transporter small permease protein</fullName>
    </recommendedName>
</protein>
<feature type="transmembrane region" description="Helical" evidence="9">
    <location>
        <begin position="53"/>
        <end position="71"/>
    </location>
</feature>
<dbReference type="InterPro" id="IPR007387">
    <property type="entry name" value="TRAP_DctQ"/>
</dbReference>
<comment type="subcellular location">
    <subcellularLocation>
        <location evidence="1 9">Cell inner membrane</location>
        <topology evidence="1 9">Multi-pass membrane protein</topology>
    </subcellularLocation>
</comment>
<evidence type="ECO:0000256" key="1">
    <source>
        <dbReference type="ARBA" id="ARBA00004429"/>
    </source>
</evidence>
<evidence type="ECO:0000313" key="12">
    <source>
        <dbReference type="Proteomes" id="UP000278222"/>
    </source>
</evidence>
<proteinExistence type="inferred from homology"/>
<accession>A0A3N1KVG3</accession>
<evidence type="ECO:0000259" key="10">
    <source>
        <dbReference type="Pfam" id="PF04290"/>
    </source>
</evidence>
<keyword evidence="2 9" id="KW-0813">Transport</keyword>
<evidence type="ECO:0000256" key="3">
    <source>
        <dbReference type="ARBA" id="ARBA00022475"/>
    </source>
</evidence>
<keyword evidence="3" id="KW-1003">Cell membrane</keyword>
<comment type="function">
    <text evidence="9">Part of the tripartite ATP-independent periplasmic (TRAP) transport system.</text>
</comment>
<comment type="similarity">
    <text evidence="8 9">Belongs to the TRAP transporter small permease family.</text>
</comment>
<dbReference type="GO" id="GO:0005886">
    <property type="term" value="C:plasma membrane"/>
    <property type="evidence" value="ECO:0007669"/>
    <property type="project" value="UniProtKB-SubCell"/>
</dbReference>
<name>A0A3N1KVG3_9PROT</name>
<dbReference type="PANTHER" id="PTHR35011:SF4">
    <property type="entry name" value="SLL1102 PROTEIN"/>
    <property type="match status" value="1"/>
</dbReference>
<dbReference type="GO" id="GO:0022857">
    <property type="term" value="F:transmembrane transporter activity"/>
    <property type="evidence" value="ECO:0007669"/>
    <property type="project" value="UniProtKB-UniRule"/>
</dbReference>
<evidence type="ECO:0000256" key="8">
    <source>
        <dbReference type="ARBA" id="ARBA00038436"/>
    </source>
</evidence>
<evidence type="ECO:0000313" key="11">
    <source>
        <dbReference type="EMBL" id="ROP83247.1"/>
    </source>
</evidence>
<evidence type="ECO:0000256" key="6">
    <source>
        <dbReference type="ARBA" id="ARBA00022989"/>
    </source>
</evidence>
<gene>
    <name evidence="11" type="ORF">EDC65_4780</name>
</gene>
<dbReference type="PANTHER" id="PTHR35011">
    <property type="entry name" value="2,3-DIKETO-L-GULONATE TRAP TRANSPORTER SMALL PERMEASE PROTEIN YIAM"/>
    <property type="match status" value="1"/>
</dbReference>
<comment type="caution">
    <text evidence="11">The sequence shown here is derived from an EMBL/GenBank/DDBJ whole genome shotgun (WGS) entry which is preliminary data.</text>
</comment>
<dbReference type="Proteomes" id="UP000278222">
    <property type="component" value="Unassembled WGS sequence"/>
</dbReference>
<feature type="transmembrane region" description="Helical" evidence="9">
    <location>
        <begin position="92"/>
        <end position="114"/>
    </location>
</feature>
<keyword evidence="7 9" id="KW-0472">Membrane</keyword>